<accession>A0ABD0Q7H0</accession>
<dbReference type="EMBL" id="JAMKFB020000011">
    <property type="protein sequence ID" value="KAL0181840.1"/>
    <property type="molecule type" value="Genomic_DNA"/>
</dbReference>
<dbReference type="Proteomes" id="UP001529510">
    <property type="component" value="Unassembled WGS sequence"/>
</dbReference>
<name>A0ABD0Q7H0_CIRMR</name>
<sequence>MLRDKYTLIHKDTIATVSYTYQGGLRCHRMLQLARHLLLWSLTQLKTLRTIHIVKRNGDSNPRWSSSSGVDSAKLSPSSASFFLSEWNQQGRAGTQMDPGESPCTNLCEIREKEEQVLLVHLTDPPRTWYADTSAPRDNPL</sequence>
<reference evidence="1 2" key="1">
    <citation type="submission" date="2024-05" db="EMBL/GenBank/DDBJ databases">
        <title>Genome sequencing and assembly of Indian major carp, Cirrhinus mrigala (Hamilton, 1822).</title>
        <authorList>
            <person name="Mohindra V."/>
            <person name="Chowdhury L.M."/>
            <person name="Lal K."/>
            <person name="Jena J.K."/>
        </authorList>
    </citation>
    <scope>NUCLEOTIDE SEQUENCE [LARGE SCALE GENOMIC DNA]</scope>
    <source>
        <strain evidence="1">CM1030</strain>
        <tissue evidence="1">Blood</tissue>
    </source>
</reference>
<dbReference type="AlphaFoldDB" id="A0ABD0Q7H0"/>
<proteinExistence type="predicted"/>
<gene>
    <name evidence="1" type="ORF">M9458_024246</name>
</gene>
<protein>
    <submittedName>
        <fullName evidence="1">Uncharacterized protein</fullName>
    </submittedName>
</protein>
<keyword evidence="2" id="KW-1185">Reference proteome</keyword>
<organism evidence="1 2">
    <name type="scientific">Cirrhinus mrigala</name>
    <name type="common">Mrigala</name>
    <dbReference type="NCBI Taxonomy" id="683832"/>
    <lineage>
        <taxon>Eukaryota</taxon>
        <taxon>Metazoa</taxon>
        <taxon>Chordata</taxon>
        <taxon>Craniata</taxon>
        <taxon>Vertebrata</taxon>
        <taxon>Euteleostomi</taxon>
        <taxon>Actinopterygii</taxon>
        <taxon>Neopterygii</taxon>
        <taxon>Teleostei</taxon>
        <taxon>Ostariophysi</taxon>
        <taxon>Cypriniformes</taxon>
        <taxon>Cyprinidae</taxon>
        <taxon>Labeoninae</taxon>
        <taxon>Labeonini</taxon>
        <taxon>Cirrhinus</taxon>
    </lineage>
</organism>
<comment type="caution">
    <text evidence="1">The sequence shown here is derived from an EMBL/GenBank/DDBJ whole genome shotgun (WGS) entry which is preliminary data.</text>
</comment>
<evidence type="ECO:0000313" key="2">
    <source>
        <dbReference type="Proteomes" id="UP001529510"/>
    </source>
</evidence>
<evidence type="ECO:0000313" key="1">
    <source>
        <dbReference type="EMBL" id="KAL0181840.1"/>
    </source>
</evidence>